<dbReference type="SUPFAM" id="SSF50692">
    <property type="entry name" value="ADC-like"/>
    <property type="match status" value="1"/>
</dbReference>
<evidence type="ECO:0000259" key="12">
    <source>
        <dbReference type="PROSITE" id="PS51669"/>
    </source>
</evidence>
<dbReference type="KEGG" id="dma:DMR_37460"/>
<dbReference type="NCBIfam" id="TIGR01553">
    <property type="entry name" value="formate-DH-alph"/>
    <property type="match status" value="1"/>
</dbReference>
<dbReference type="Proteomes" id="UP000009071">
    <property type="component" value="Chromosome"/>
</dbReference>
<dbReference type="Pfam" id="PF01568">
    <property type="entry name" value="Molydop_binding"/>
    <property type="match status" value="1"/>
</dbReference>
<accession>C4XMA9</accession>
<dbReference type="RefSeq" id="WP_015862379.1">
    <property type="nucleotide sequence ID" value="NC_012796.1"/>
</dbReference>
<dbReference type="GO" id="GO:0009055">
    <property type="term" value="F:electron transfer activity"/>
    <property type="evidence" value="ECO:0007669"/>
    <property type="project" value="InterPro"/>
</dbReference>
<protein>
    <submittedName>
        <fullName evidence="13">Formate dehydrogenase alpha subunit</fullName>
    </submittedName>
</protein>
<dbReference type="InterPro" id="IPR027467">
    <property type="entry name" value="MopterinOxRdtase_cofactor_BS"/>
</dbReference>
<dbReference type="Pfam" id="PF04879">
    <property type="entry name" value="Molybdop_Fe4S4"/>
    <property type="match status" value="1"/>
</dbReference>
<evidence type="ECO:0000256" key="1">
    <source>
        <dbReference type="ARBA" id="ARBA00001966"/>
    </source>
</evidence>
<keyword evidence="4" id="KW-0004">4Fe-4S</keyword>
<dbReference type="AlphaFoldDB" id="C4XMA9"/>
<dbReference type="InterPro" id="IPR006655">
    <property type="entry name" value="Mopterin_OxRdtase_prok_CS"/>
</dbReference>
<evidence type="ECO:0000256" key="11">
    <source>
        <dbReference type="ARBA" id="ARBA00023014"/>
    </source>
</evidence>
<evidence type="ECO:0000256" key="5">
    <source>
        <dbReference type="ARBA" id="ARBA00022723"/>
    </source>
</evidence>
<dbReference type="GO" id="GO:0043546">
    <property type="term" value="F:molybdopterin cofactor binding"/>
    <property type="evidence" value="ECO:0007669"/>
    <property type="project" value="InterPro"/>
</dbReference>
<evidence type="ECO:0000256" key="4">
    <source>
        <dbReference type="ARBA" id="ARBA00022485"/>
    </source>
</evidence>
<proteinExistence type="inferred from homology"/>
<keyword evidence="11" id="KW-0411">Iron-sulfur</keyword>
<evidence type="ECO:0000313" key="13">
    <source>
        <dbReference type="EMBL" id="BAH77237.1"/>
    </source>
</evidence>
<evidence type="ECO:0000313" key="14">
    <source>
        <dbReference type="Proteomes" id="UP000009071"/>
    </source>
</evidence>
<evidence type="ECO:0000256" key="7">
    <source>
        <dbReference type="ARBA" id="ARBA00022764"/>
    </source>
</evidence>
<dbReference type="SMART" id="SM00926">
    <property type="entry name" value="Molybdop_Fe4S4"/>
    <property type="match status" value="1"/>
</dbReference>
<name>C4XMA9_SOLM1</name>
<dbReference type="PANTHER" id="PTHR43598">
    <property type="entry name" value="TUNGSTEN-CONTAINING FORMYLMETHANOFURAN DEHYDROGENASE 2 SUBUNIT B"/>
    <property type="match status" value="1"/>
</dbReference>
<dbReference type="InterPro" id="IPR006656">
    <property type="entry name" value="Mopterin_OxRdtase"/>
</dbReference>
<dbReference type="InterPro" id="IPR006963">
    <property type="entry name" value="Mopterin_OxRdtase_4Fe-4S_dom"/>
</dbReference>
<dbReference type="SUPFAM" id="SSF53706">
    <property type="entry name" value="Formate dehydrogenase/DMSO reductase, domains 1-3"/>
    <property type="match status" value="1"/>
</dbReference>
<dbReference type="GO" id="GO:0030151">
    <property type="term" value="F:molybdenum ion binding"/>
    <property type="evidence" value="ECO:0007669"/>
    <property type="project" value="TreeGrafter"/>
</dbReference>
<comment type="similarity">
    <text evidence="3">Belongs to the prokaryotic molybdopterin-containing oxidoreductase family.</text>
</comment>
<dbReference type="CDD" id="cd02752">
    <property type="entry name" value="MopB_Formate-Dh-Na-like"/>
    <property type="match status" value="1"/>
</dbReference>
<dbReference type="GO" id="GO:0009061">
    <property type="term" value="P:anaerobic respiration"/>
    <property type="evidence" value="ECO:0007669"/>
    <property type="project" value="TreeGrafter"/>
</dbReference>
<gene>
    <name evidence="13" type="primary">fdhA</name>
    <name evidence="13" type="ordered locus">DMR_37460</name>
</gene>
<dbReference type="eggNOG" id="COG3383">
    <property type="taxonomic scope" value="Bacteria"/>
</dbReference>
<evidence type="ECO:0000256" key="10">
    <source>
        <dbReference type="ARBA" id="ARBA00023004"/>
    </source>
</evidence>
<dbReference type="GO" id="GO:0008863">
    <property type="term" value="F:formate dehydrogenase (NAD+) activity"/>
    <property type="evidence" value="ECO:0007669"/>
    <property type="project" value="InterPro"/>
</dbReference>
<keyword evidence="7" id="KW-0574">Periplasm</keyword>
<keyword evidence="5" id="KW-0479">Metal-binding</keyword>
<dbReference type="EMBL" id="AP010904">
    <property type="protein sequence ID" value="BAH77237.1"/>
    <property type="molecule type" value="Genomic_DNA"/>
</dbReference>
<dbReference type="CDD" id="cd02792">
    <property type="entry name" value="MopB_CT_Formate-Dh-Na-like"/>
    <property type="match status" value="1"/>
</dbReference>
<dbReference type="STRING" id="573370.DMR_37460"/>
<dbReference type="PROSITE" id="PS51669">
    <property type="entry name" value="4FE4S_MOW_BIS_MGD"/>
    <property type="match status" value="1"/>
</dbReference>
<dbReference type="Gene3D" id="3.40.50.740">
    <property type="match status" value="1"/>
</dbReference>
<keyword evidence="8" id="KW-0712">Selenocysteine</keyword>
<organism evidence="13 14">
    <name type="scientific">Solidesulfovibrio magneticus (strain ATCC 700980 / DSM 13731 / RS-1)</name>
    <name type="common">Desulfovibrio magneticus</name>
    <dbReference type="NCBI Taxonomy" id="573370"/>
    <lineage>
        <taxon>Bacteria</taxon>
        <taxon>Pseudomonadati</taxon>
        <taxon>Thermodesulfobacteriota</taxon>
        <taxon>Desulfovibrionia</taxon>
        <taxon>Desulfovibrionales</taxon>
        <taxon>Desulfovibrionaceae</taxon>
        <taxon>Solidesulfovibrio</taxon>
    </lineage>
</organism>
<evidence type="ECO:0000256" key="2">
    <source>
        <dbReference type="ARBA" id="ARBA00004418"/>
    </source>
</evidence>
<dbReference type="GO" id="GO:0042597">
    <property type="term" value="C:periplasmic space"/>
    <property type="evidence" value="ECO:0007669"/>
    <property type="project" value="UniProtKB-SubCell"/>
</dbReference>
<dbReference type="InterPro" id="IPR006311">
    <property type="entry name" value="TAT_signal"/>
</dbReference>
<keyword evidence="9" id="KW-0560">Oxidoreductase</keyword>
<dbReference type="OrthoDB" id="9757870at2"/>
<dbReference type="HOGENOM" id="CLU_000422_1_2_7"/>
<keyword evidence="14" id="KW-1185">Reference proteome</keyword>
<dbReference type="InterPro" id="IPR006657">
    <property type="entry name" value="MoPterin_dinucl-bd_dom"/>
</dbReference>
<keyword evidence="10" id="KW-0408">Iron</keyword>
<sequence>MGIQRRDFLKIAAAGSLTAAFGGLGFDLRPAQAAAEVLKLKGTKQSTSICCYCSVGCGLIVSTAKDGAGRAVNVEGNPDHPINQGALCAKGASIWQLTENDRRSQKVLYRAPSSDKWEEKTWEWAIPEIAKRIKATRDAGFAEKNAKGEVVNRCETIASVGSAALDNEECWVLQAFMRALGLTYIEHQARICHSSTVPALAESFGRGAMTNHWIDIGNADCVLIMGGNSAETHPVGFRWVVKAMEKGAKLIHVDPRFTRTSSKADIYARLRSGTDIAFLGGMIKYLLENEMFFKEYVTEYTNASFLVAPDFSFSEGLFSGFDPAARKYDKNKWAFVLDENGVPKRDLTLQDPRCVLSLLKGHYARYDLKTVSSVTGTPEDKLVEVYKTYGATAAAEKSGTILYAMGWTQHTVGVQNIRTMAMIQLLLGNIGVAGGGVNALRGESNVQGSTDQGLLFHILPGYLPTPRANQKAYADYLAGITPKSGDPKSLNWKQHQPKYMASLLKAMYQDVEPAAAYNWLPKLDAGQDASWLTLFDQMQKGKFKGFFAWGMNPAASGANSNKTRDALTKLDWMVNVNLFDNETGSFWKGPGMDPKKIKTEVFMLPACVSTEKEGSITNSGRWMQWRYQGPKPLGQSKPDGDIVYELFLAVREAYKKSKGAFPEPILGANIKDWGDGHVFEPHKVARMINGYYLKDVQGKGPDGADIVFKAGSQVTSFANLKDDGSTVSGDWVYCGSYTDPDPATGNKAARHSLEQTPEQAKIGLYPNWTWAWPLNRRVLYNRASVSAKGVPYQPQKPVMTWDEAGKKWVGDIPDGNGAPGAIHPFIMQQHGLGAIYGPGLNDGPFPEHYEPMEGPLAVHPFSKQRTNPAALIFPGEEANRSVADPNFPVVCTSIRVTEHWQTGLMTRWTPWLLEAEPQMFCEMSFDLAKERGIQNGDKVILKNKRGTLWAIAMVTNRMKPMTIMGKVTHQVAIPWHYGWVWPADGGDSANLLVPSVGDANTGIPESKAFMVNVAKA</sequence>
<reference evidence="13 14" key="1">
    <citation type="journal article" date="2009" name="Genome Res.">
        <title>Whole genome sequence of Desulfovibrio magneticus strain RS-1 revealed common gene clusters in magnetotactic bacteria.</title>
        <authorList>
            <person name="Nakazawa H."/>
            <person name="Arakaki A."/>
            <person name="Narita-Yamada S."/>
            <person name="Yashiro I."/>
            <person name="Jinno K."/>
            <person name="Aoki N."/>
            <person name="Tsuruyama A."/>
            <person name="Okamura Y."/>
            <person name="Tanikawa S."/>
            <person name="Fujita N."/>
            <person name="Takeyama H."/>
            <person name="Matsunaga T."/>
        </authorList>
    </citation>
    <scope>NUCLEOTIDE SEQUENCE [LARGE SCALE GENOMIC DNA]</scope>
    <source>
        <strain evidence="14">ATCC 700980 / DSM 13731 / RS-1</strain>
    </source>
</reference>
<keyword evidence="6" id="KW-0732">Signal</keyword>
<dbReference type="GO" id="GO:0047111">
    <property type="term" value="F:formate dehydrogenase (cytochrome-c-553) activity"/>
    <property type="evidence" value="ECO:0007669"/>
    <property type="project" value="InterPro"/>
</dbReference>
<dbReference type="eggNOG" id="COG0243">
    <property type="taxonomic scope" value="Bacteria"/>
</dbReference>
<dbReference type="Gene3D" id="3.40.228.10">
    <property type="entry name" value="Dimethylsulfoxide Reductase, domain 2"/>
    <property type="match status" value="2"/>
</dbReference>
<comment type="cofactor">
    <cofactor evidence="1">
        <name>[4Fe-4S] cluster</name>
        <dbReference type="ChEBI" id="CHEBI:49883"/>
    </cofactor>
</comment>
<evidence type="ECO:0000256" key="6">
    <source>
        <dbReference type="ARBA" id="ARBA00022729"/>
    </source>
</evidence>
<dbReference type="PROSITE" id="PS51318">
    <property type="entry name" value="TAT"/>
    <property type="match status" value="1"/>
</dbReference>
<evidence type="ECO:0000256" key="3">
    <source>
        <dbReference type="ARBA" id="ARBA00010312"/>
    </source>
</evidence>
<evidence type="ECO:0000256" key="8">
    <source>
        <dbReference type="ARBA" id="ARBA00022933"/>
    </source>
</evidence>
<dbReference type="Gene3D" id="3.30.200.210">
    <property type="match status" value="1"/>
</dbReference>
<dbReference type="PROSITE" id="PS00932">
    <property type="entry name" value="MOLYBDOPTERIN_PROK_3"/>
    <property type="match status" value="1"/>
</dbReference>
<dbReference type="PROSITE" id="PS00551">
    <property type="entry name" value="MOLYBDOPTERIN_PROK_1"/>
    <property type="match status" value="1"/>
</dbReference>
<dbReference type="GO" id="GO:0051539">
    <property type="term" value="F:4 iron, 4 sulfur cluster binding"/>
    <property type="evidence" value="ECO:0007669"/>
    <property type="project" value="UniProtKB-KW"/>
</dbReference>
<dbReference type="Pfam" id="PF00384">
    <property type="entry name" value="Molybdopterin"/>
    <property type="match status" value="1"/>
</dbReference>
<feature type="domain" description="4Fe-4S Mo/W bis-MGD-type" evidence="12">
    <location>
        <begin position="43"/>
        <end position="102"/>
    </location>
</feature>
<comment type="subcellular location">
    <subcellularLocation>
        <location evidence="2">Periplasm</location>
    </subcellularLocation>
</comment>
<evidence type="ECO:0000256" key="9">
    <source>
        <dbReference type="ARBA" id="ARBA00023002"/>
    </source>
</evidence>
<dbReference type="PANTHER" id="PTHR43598:SF1">
    <property type="entry name" value="FORMATE DEHYDROGENASE-O MAJOR SUBUNIT"/>
    <property type="match status" value="1"/>
</dbReference>
<dbReference type="Gene3D" id="2.40.40.20">
    <property type="match status" value="1"/>
</dbReference>
<dbReference type="InterPro" id="IPR009010">
    <property type="entry name" value="Asp_de-COase-like_dom_sf"/>
</dbReference>
<dbReference type="InterPro" id="IPR006443">
    <property type="entry name" value="Formate-DH-alph_fdnG"/>
</dbReference>